<protein>
    <submittedName>
        <fullName evidence="2">Uncharacterized protein</fullName>
    </submittedName>
</protein>
<feature type="non-terminal residue" evidence="2">
    <location>
        <position position="248"/>
    </location>
</feature>
<name>A0A7J6S8K1_PEROL</name>
<accession>A0A7J6S8K1</accession>
<sequence length="248" mass="27229">MSQRRLRSILLAFHRLCKPTNSLLPQLAARVRAAVPREAIHAETIALLMRAFAVESPLKQQQNTRLILNDLGRQLVERLGVTVGNEATRHPITSVVNTVEECAGPVFENSVSESQEVVVSTDDNTPSAAAVGGQSGRNEPSPSRVVQPIPTVLRSEPAPRVADTQRIPSVRYEPVDPALGAEDGLDEDQLAVLKQMEEEVQLLRDIREQEIAGENVPIGDVPETVDLGPRGEYDDFINSDRVTRLMHV</sequence>
<feature type="region of interest" description="Disordered" evidence="1">
    <location>
        <begin position="123"/>
        <end position="145"/>
    </location>
</feature>
<evidence type="ECO:0000256" key="1">
    <source>
        <dbReference type="SAM" id="MobiDB-lite"/>
    </source>
</evidence>
<organism evidence="2 3">
    <name type="scientific">Perkinsus olseni</name>
    <name type="common">Perkinsus atlanticus</name>
    <dbReference type="NCBI Taxonomy" id="32597"/>
    <lineage>
        <taxon>Eukaryota</taxon>
        <taxon>Sar</taxon>
        <taxon>Alveolata</taxon>
        <taxon>Perkinsozoa</taxon>
        <taxon>Perkinsea</taxon>
        <taxon>Perkinsida</taxon>
        <taxon>Perkinsidae</taxon>
        <taxon>Perkinsus</taxon>
    </lineage>
</organism>
<dbReference type="EMBL" id="JABANM010016529">
    <property type="protein sequence ID" value="KAF4729279.1"/>
    <property type="molecule type" value="Genomic_DNA"/>
</dbReference>
<reference evidence="2 3" key="1">
    <citation type="submission" date="2020-04" db="EMBL/GenBank/DDBJ databases">
        <title>Perkinsus olseni comparative genomics.</title>
        <authorList>
            <person name="Bogema D.R."/>
        </authorList>
    </citation>
    <scope>NUCLEOTIDE SEQUENCE [LARGE SCALE GENOMIC DNA]</scope>
    <source>
        <strain evidence="2">ATCC PRA-205</strain>
    </source>
</reference>
<dbReference type="Proteomes" id="UP000574390">
    <property type="component" value="Unassembled WGS sequence"/>
</dbReference>
<gene>
    <name evidence="2" type="ORF">FOZ62_018967</name>
</gene>
<evidence type="ECO:0000313" key="2">
    <source>
        <dbReference type="EMBL" id="KAF4729279.1"/>
    </source>
</evidence>
<comment type="caution">
    <text evidence="2">The sequence shown here is derived from an EMBL/GenBank/DDBJ whole genome shotgun (WGS) entry which is preliminary data.</text>
</comment>
<evidence type="ECO:0000313" key="3">
    <source>
        <dbReference type="Proteomes" id="UP000574390"/>
    </source>
</evidence>
<dbReference type="AlphaFoldDB" id="A0A7J6S8K1"/>
<proteinExistence type="predicted"/>